<reference evidence="1" key="1">
    <citation type="submission" date="2019-08" db="EMBL/GenBank/DDBJ databases">
        <title>The genome of the North American firefly Photinus pyralis.</title>
        <authorList>
            <consortium name="Photinus pyralis genome working group"/>
            <person name="Fallon T.R."/>
            <person name="Sander Lower S.E."/>
            <person name="Weng J.-K."/>
        </authorList>
    </citation>
    <scope>NUCLEOTIDE SEQUENCE</scope>
    <source>
        <strain evidence="1">TRF0915ILg1</strain>
        <tissue evidence="1">Whole body</tissue>
    </source>
</reference>
<protein>
    <submittedName>
        <fullName evidence="1">Uncharacterized protein</fullName>
    </submittedName>
</protein>
<dbReference type="AlphaFoldDB" id="A0A8K0FZG2"/>
<dbReference type="OrthoDB" id="6763795at2759"/>
<evidence type="ECO:0000313" key="2">
    <source>
        <dbReference type="Proteomes" id="UP000801492"/>
    </source>
</evidence>
<accession>A0A8K0FZG2</accession>
<keyword evidence="2" id="KW-1185">Reference proteome</keyword>
<organism evidence="1 2">
    <name type="scientific">Ignelater luminosus</name>
    <name type="common">Cucubano</name>
    <name type="synonym">Pyrophorus luminosus</name>
    <dbReference type="NCBI Taxonomy" id="2038154"/>
    <lineage>
        <taxon>Eukaryota</taxon>
        <taxon>Metazoa</taxon>
        <taxon>Ecdysozoa</taxon>
        <taxon>Arthropoda</taxon>
        <taxon>Hexapoda</taxon>
        <taxon>Insecta</taxon>
        <taxon>Pterygota</taxon>
        <taxon>Neoptera</taxon>
        <taxon>Endopterygota</taxon>
        <taxon>Coleoptera</taxon>
        <taxon>Polyphaga</taxon>
        <taxon>Elateriformia</taxon>
        <taxon>Elateroidea</taxon>
        <taxon>Elateridae</taxon>
        <taxon>Agrypninae</taxon>
        <taxon>Pyrophorini</taxon>
        <taxon>Ignelater</taxon>
    </lineage>
</organism>
<evidence type="ECO:0000313" key="1">
    <source>
        <dbReference type="EMBL" id="KAF2886290.1"/>
    </source>
</evidence>
<sequence length="189" mass="21202">MKRIDCMEILVSDQMTIGSLLHYNSKEDKIIGLHDEGSGKRRPGPACLNKCHSIELQVVALTTICDQGGTNQAAINSILKEKREIFARKNEENKYLGFFVNGQEIIPLFDTPHLFKESQVNFDADGIHTANLTLFLDKLFDSVNSSRKTAPRGKPLKSGVQHGSIHFQFWHEPVQILETTKLLCPNLTA</sequence>
<dbReference type="Proteomes" id="UP000801492">
    <property type="component" value="Unassembled WGS sequence"/>
</dbReference>
<gene>
    <name evidence="1" type="ORF">ILUMI_19885</name>
</gene>
<dbReference type="EMBL" id="VTPC01088169">
    <property type="protein sequence ID" value="KAF2886290.1"/>
    <property type="molecule type" value="Genomic_DNA"/>
</dbReference>
<proteinExistence type="predicted"/>
<name>A0A8K0FZG2_IGNLU</name>
<comment type="caution">
    <text evidence="1">The sequence shown here is derived from an EMBL/GenBank/DDBJ whole genome shotgun (WGS) entry which is preliminary data.</text>
</comment>